<dbReference type="Proteomes" id="UP000077623">
    <property type="component" value="Unassembled WGS sequence"/>
</dbReference>
<gene>
    <name evidence="1" type="ORF">A6V39_03245</name>
</gene>
<sequence>MTILPHHIAGIFLLGGLTVGSYFTVNALTPPSLESKLKNLNLELVSTEWGEKAQEYKKDGNNNLIPSIDKSKQEREIATLLEGWCKKKKDKYFLGNTDISYRNFSVWCTVTKTIKNVLVGRRLKELDPEGWTQKFTAYSADTNTDKFITPNKGVTEEKLKDWCRDTQANTNYTYEGDETLNKILSWCYANS</sequence>
<comment type="caution">
    <text evidence="1">The sequence shown here is derived from an EMBL/GenBank/DDBJ whole genome shotgun (WGS) entry which is preliminary data.</text>
</comment>
<reference evidence="2" key="1">
    <citation type="submission" date="2016-04" db="EMBL/GenBank/DDBJ databases">
        <authorList>
            <person name="Quiroz-Castaneda R.E."/>
            <person name="Martinez-Ocampo F."/>
        </authorList>
    </citation>
    <scope>NUCLEOTIDE SEQUENCE [LARGE SCALE GENOMIC DNA]</scope>
    <source>
        <strain evidence="2">INIFAP01</strain>
    </source>
</reference>
<evidence type="ECO:0000313" key="1">
    <source>
        <dbReference type="EMBL" id="OAL09900.1"/>
    </source>
</evidence>
<evidence type="ECO:0000313" key="2">
    <source>
        <dbReference type="Proteomes" id="UP000077623"/>
    </source>
</evidence>
<dbReference type="STRING" id="432608.A6V39_03245"/>
<proteinExistence type="predicted"/>
<organism evidence="1 2">
    <name type="scientific">Candidatus Mycoplasma haematobovis</name>
    <dbReference type="NCBI Taxonomy" id="432608"/>
    <lineage>
        <taxon>Bacteria</taxon>
        <taxon>Bacillati</taxon>
        <taxon>Mycoplasmatota</taxon>
        <taxon>Mollicutes</taxon>
        <taxon>Mycoplasmataceae</taxon>
        <taxon>Mycoplasma</taxon>
    </lineage>
</organism>
<name>A0A1A9QDZ9_9MOLU</name>
<protein>
    <submittedName>
        <fullName evidence="1">Uncharacterized protein</fullName>
    </submittedName>
</protein>
<dbReference type="AlphaFoldDB" id="A0A1A9QDZ9"/>
<accession>A0A1A9QDZ9</accession>
<dbReference type="EMBL" id="LWUJ01000012">
    <property type="protein sequence ID" value="OAL09900.1"/>
    <property type="molecule type" value="Genomic_DNA"/>
</dbReference>
<dbReference type="RefSeq" id="WP_187150287.1">
    <property type="nucleotide sequence ID" value="NZ_LWUJ01000012.1"/>
</dbReference>
<keyword evidence="2" id="KW-1185">Reference proteome</keyword>